<sequence length="240" mass="26429">MMGRITTAIESRRYRLLNERKRDIACTGGIVSFTFDDFPESAAVGAELLEARGWRGTFYLSTGNVGMDSDFGPIASFDSATKLYQAGHEIGDHTHSHIRCRGAKKSVLRRELDSSAAMLCQAYGSRNFALPYGDYDAAALNVLSGRFDTIRTTSRGVNVQRKDLNTLKANPIYGSTTRESIEALLDEVRDQNGWLIFYTHDVRAQHSKYGCTPEQFDAVLALVAARGLSVRTVAGVFASL</sequence>
<feature type="domain" description="NodB homology" evidence="2">
    <location>
        <begin position="30"/>
        <end position="143"/>
    </location>
</feature>
<gene>
    <name evidence="3" type="ORF">ACFPOU_07240</name>
</gene>
<keyword evidence="4" id="KW-1185">Reference proteome</keyword>
<keyword evidence="3" id="KW-0378">Hydrolase</keyword>
<accession>A0ABW0PEN6</accession>
<proteinExistence type="predicted"/>
<evidence type="ECO:0000313" key="4">
    <source>
        <dbReference type="Proteomes" id="UP001596031"/>
    </source>
</evidence>
<dbReference type="InterPro" id="IPR051398">
    <property type="entry name" value="Polysacch_Deacetylase"/>
</dbReference>
<dbReference type="SUPFAM" id="SSF88713">
    <property type="entry name" value="Glycoside hydrolase/deacetylase"/>
    <property type="match status" value="1"/>
</dbReference>
<dbReference type="Pfam" id="PF01522">
    <property type="entry name" value="Polysacc_deac_1"/>
    <property type="match status" value="1"/>
</dbReference>
<keyword evidence="1" id="KW-0732">Signal</keyword>
<evidence type="ECO:0000256" key="1">
    <source>
        <dbReference type="ARBA" id="ARBA00022729"/>
    </source>
</evidence>
<dbReference type="PANTHER" id="PTHR34216">
    <property type="match status" value="1"/>
</dbReference>
<comment type="caution">
    <text evidence="3">The sequence shown here is derived from an EMBL/GenBank/DDBJ whole genome shotgun (WGS) entry which is preliminary data.</text>
</comment>
<dbReference type="Proteomes" id="UP001596031">
    <property type="component" value="Unassembled WGS sequence"/>
</dbReference>
<dbReference type="GO" id="GO:0016787">
    <property type="term" value="F:hydrolase activity"/>
    <property type="evidence" value="ECO:0007669"/>
    <property type="project" value="UniProtKB-KW"/>
</dbReference>
<protein>
    <submittedName>
        <fullName evidence="3">Polysaccharide deacetylase family protein</fullName>
        <ecNumber evidence="3">3.-.-.-</ecNumber>
    </submittedName>
</protein>
<dbReference type="InterPro" id="IPR011330">
    <property type="entry name" value="Glyco_hydro/deAcase_b/a-brl"/>
</dbReference>
<name>A0ABW0PEN6_9BURK</name>
<evidence type="ECO:0000259" key="2">
    <source>
        <dbReference type="Pfam" id="PF01522"/>
    </source>
</evidence>
<dbReference type="InterPro" id="IPR002509">
    <property type="entry name" value="NODB_dom"/>
</dbReference>
<dbReference type="EMBL" id="JBHSMS010000023">
    <property type="protein sequence ID" value="MFC5510915.1"/>
    <property type="molecule type" value="Genomic_DNA"/>
</dbReference>
<evidence type="ECO:0000313" key="3">
    <source>
        <dbReference type="EMBL" id="MFC5510915.1"/>
    </source>
</evidence>
<reference evidence="4" key="1">
    <citation type="journal article" date="2019" name="Int. J. Syst. Evol. Microbiol.">
        <title>The Global Catalogue of Microorganisms (GCM) 10K type strain sequencing project: providing services to taxonomists for standard genome sequencing and annotation.</title>
        <authorList>
            <consortium name="The Broad Institute Genomics Platform"/>
            <consortium name="The Broad Institute Genome Sequencing Center for Infectious Disease"/>
            <person name="Wu L."/>
            <person name="Ma J."/>
        </authorList>
    </citation>
    <scope>NUCLEOTIDE SEQUENCE [LARGE SCALE GENOMIC DNA]</scope>
    <source>
        <strain evidence="4">CCUG 38813</strain>
    </source>
</reference>
<dbReference type="PANTHER" id="PTHR34216:SF11">
    <property type="entry name" value="CHITOOLIGOSACCHARIDE DEACETYLASE"/>
    <property type="match status" value="1"/>
</dbReference>
<dbReference type="Gene3D" id="3.20.20.370">
    <property type="entry name" value="Glycoside hydrolase/deacetylase"/>
    <property type="match status" value="1"/>
</dbReference>
<dbReference type="RefSeq" id="WP_379718803.1">
    <property type="nucleotide sequence ID" value="NZ_JBHSMS010000023.1"/>
</dbReference>
<dbReference type="CDD" id="cd10967">
    <property type="entry name" value="CE4_GLA_like_6s"/>
    <property type="match status" value="1"/>
</dbReference>
<dbReference type="EC" id="3.-.-.-" evidence="3"/>
<organism evidence="3 4">
    <name type="scientific">Massilia jejuensis</name>
    <dbReference type="NCBI Taxonomy" id="648894"/>
    <lineage>
        <taxon>Bacteria</taxon>
        <taxon>Pseudomonadati</taxon>
        <taxon>Pseudomonadota</taxon>
        <taxon>Betaproteobacteria</taxon>
        <taxon>Burkholderiales</taxon>
        <taxon>Oxalobacteraceae</taxon>
        <taxon>Telluria group</taxon>
        <taxon>Massilia</taxon>
    </lineage>
</organism>